<dbReference type="InterPro" id="IPR011110">
    <property type="entry name" value="Reg_prop"/>
</dbReference>
<dbReference type="Pfam" id="PF12833">
    <property type="entry name" value="HTH_18"/>
    <property type="match status" value="1"/>
</dbReference>
<dbReference type="Proteomes" id="UP000095606">
    <property type="component" value="Unassembled WGS sequence"/>
</dbReference>
<feature type="domain" description="HTH araC/xylS-type" evidence="6">
    <location>
        <begin position="826"/>
        <end position="930"/>
    </location>
</feature>
<dbReference type="GeneID" id="69589767"/>
<dbReference type="Gene3D" id="2.60.40.10">
    <property type="entry name" value="Immunoglobulins"/>
    <property type="match status" value="1"/>
</dbReference>
<evidence type="ECO:0000259" key="6">
    <source>
        <dbReference type="PROSITE" id="PS01124"/>
    </source>
</evidence>
<sequence length="938" mass="105948">MKSTIKYLILLIIYLACSDTLQARDYVFRNIVMSDGLSGVLVNAIYKDSEGFVWLGTDNCLDRFDGVKVKHFEFRGIESGRKKRVNCIAETSNRQLWVGNGVGLWRLNRSNGELQRIVPEKIDFAVNTLLADNDVLYLGTEKGLFIQKDGQLIQIQTDPNVLAACNRVMNLCLNEDKSVLWMATVQGLFSYSLKDGKVSSWHFRENVPETDYFRCLTRIGETLYIGTMSQGVLRFDIQTSTFSHAPSLGCDVISDISGDGKENVYIATDGNGVHFLSHKDQCVTRSFCHDIRDKEGIRSNSIYSLLVDNRGALWVGHFQAGLDYSLYQNGLFSTYSFPPLFNSTNLSVRSFLNRGKEKVIGSRDGLFYINESTGTVKSFVRPVLTSDLILTISFYEGEYYIGTYGGGMMVLNPQTLALTYFEEGDSELFHKGHIFCIKPDEKGNLWVGTSQGVFCYNKSAKQIKNYTSSNSQLPEGNVYEISFDSTGKGWIATETGMCIYDPASQSLRSNVFPEGFVHRDKVRTIYEDSKHNLFFIREKGSLFISSLTMDRFRQKSVLSTLPDNSLMSIVEDNLGWLWIGCNDGLLRMKDGEEDYDAFTFNDGVPGPTFTNGAAYKDENGLLWFGNTKGLICVDPKEVDELRGKVRPIVFTDIQANGVSITETSLKYDQNNLTFNFTDFAYGLPSALLYEYRLDGVDNDWKLLTAQSEVSYYGLASGDYTFRVRLPGNDQSEASCEVTVRPMVPWWGWGLIVVALVLIVLLVRYYLWKRLSTLVKSPALSPAEGQEENEHGFSEKQVCGDNNQEQPVEEKYKTNRLSETECKELYEKLVAYVEKERPYINPDLKMGDLAVALGTSSHSLSYLLNQYLNQSYYDFINDYRVAEFKRLVVDSKYSRYTLAALAELCGFSSRASFFRSFKKSTGVTPNEYIRSIGGTAKEE</sequence>
<gene>
    <name evidence="7" type="ORF">ERS852461_02866</name>
    <name evidence="8" type="ORF">NXY30_14865</name>
</gene>
<reference evidence="7" key="1">
    <citation type="submission" date="2015-09" db="EMBL/GenBank/DDBJ databases">
        <authorList>
            <consortium name="Pathogen Informatics"/>
        </authorList>
    </citation>
    <scope>NUCLEOTIDE SEQUENCE [LARGE SCALE GENOMIC DNA]</scope>
    <source>
        <strain evidence="7">2789STDY5834846</strain>
    </source>
</reference>
<evidence type="ECO:0000256" key="1">
    <source>
        <dbReference type="ARBA" id="ARBA00022553"/>
    </source>
</evidence>
<evidence type="ECO:0000313" key="7">
    <source>
        <dbReference type="EMBL" id="CUP56189.1"/>
    </source>
</evidence>
<dbReference type="GO" id="GO:0003700">
    <property type="term" value="F:DNA-binding transcription factor activity"/>
    <property type="evidence" value="ECO:0007669"/>
    <property type="project" value="InterPro"/>
</dbReference>
<keyword evidence="5" id="KW-0472">Membrane</keyword>
<dbReference type="EMBL" id="CZAE01000013">
    <property type="protein sequence ID" value="CUP56189.1"/>
    <property type="molecule type" value="Genomic_DNA"/>
</dbReference>
<name>A0A174PE41_9BACE</name>
<dbReference type="PROSITE" id="PS01124">
    <property type="entry name" value="HTH_ARAC_FAMILY_2"/>
    <property type="match status" value="1"/>
</dbReference>
<organism evidence="7">
    <name type="scientific">Bacteroides faecis</name>
    <dbReference type="NCBI Taxonomy" id="674529"/>
    <lineage>
        <taxon>Bacteria</taxon>
        <taxon>Pseudomonadati</taxon>
        <taxon>Bacteroidota</taxon>
        <taxon>Bacteroidia</taxon>
        <taxon>Bacteroidales</taxon>
        <taxon>Bacteroidaceae</taxon>
        <taxon>Bacteroides</taxon>
    </lineage>
</organism>
<evidence type="ECO:0000313" key="9">
    <source>
        <dbReference type="Proteomes" id="UP001060104"/>
    </source>
</evidence>
<feature type="transmembrane region" description="Helical" evidence="5">
    <location>
        <begin position="745"/>
        <end position="766"/>
    </location>
</feature>
<evidence type="ECO:0000256" key="3">
    <source>
        <dbReference type="ARBA" id="ARBA00023163"/>
    </source>
</evidence>
<evidence type="ECO:0000313" key="8">
    <source>
        <dbReference type="EMBL" id="UVQ72357.1"/>
    </source>
</evidence>
<dbReference type="Pfam" id="PF07495">
    <property type="entry name" value="Y_Y_Y"/>
    <property type="match status" value="1"/>
</dbReference>
<dbReference type="Pfam" id="PF07494">
    <property type="entry name" value="Reg_prop"/>
    <property type="match status" value="4"/>
</dbReference>
<keyword evidence="2" id="KW-0805">Transcription regulation</keyword>
<dbReference type="SUPFAM" id="SSF63829">
    <property type="entry name" value="Calcium-dependent phosphotriesterase"/>
    <property type="match status" value="2"/>
</dbReference>
<dbReference type="GO" id="GO:0043565">
    <property type="term" value="F:sequence-specific DNA binding"/>
    <property type="evidence" value="ECO:0007669"/>
    <property type="project" value="InterPro"/>
</dbReference>
<evidence type="ECO:0000256" key="5">
    <source>
        <dbReference type="SAM" id="Phobius"/>
    </source>
</evidence>
<dbReference type="EMBL" id="CP103141">
    <property type="protein sequence ID" value="UVQ72357.1"/>
    <property type="molecule type" value="Genomic_DNA"/>
</dbReference>
<dbReference type="SMART" id="SM00342">
    <property type="entry name" value="HTH_ARAC"/>
    <property type="match status" value="1"/>
</dbReference>
<dbReference type="InterPro" id="IPR018060">
    <property type="entry name" value="HTH_AraC"/>
</dbReference>
<dbReference type="GO" id="GO:0000155">
    <property type="term" value="F:phosphorelay sensor kinase activity"/>
    <property type="evidence" value="ECO:0007669"/>
    <property type="project" value="TreeGrafter"/>
</dbReference>
<dbReference type="SUPFAM" id="SSF46689">
    <property type="entry name" value="Homeodomain-like"/>
    <property type="match status" value="1"/>
</dbReference>
<keyword evidence="5" id="KW-1133">Transmembrane helix</keyword>
<dbReference type="RefSeq" id="WP_055269946.1">
    <property type="nucleotide sequence ID" value="NZ_CAXKYA010000031.1"/>
</dbReference>
<feature type="region of interest" description="Disordered" evidence="4">
    <location>
        <begin position="784"/>
        <end position="810"/>
    </location>
</feature>
<evidence type="ECO:0000256" key="4">
    <source>
        <dbReference type="SAM" id="MobiDB-lite"/>
    </source>
</evidence>
<keyword evidence="1" id="KW-0597">Phosphoprotein</keyword>
<dbReference type="PANTHER" id="PTHR43547">
    <property type="entry name" value="TWO-COMPONENT HISTIDINE KINASE"/>
    <property type="match status" value="1"/>
</dbReference>
<dbReference type="PANTHER" id="PTHR43547:SF2">
    <property type="entry name" value="HYBRID SIGNAL TRANSDUCTION HISTIDINE KINASE C"/>
    <property type="match status" value="1"/>
</dbReference>
<dbReference type="InterPro" id="IPR013783">
    <property type="entry name" value="Ig-like_fold"/>
</dbReference>
<dbReference type="AlphaFoldDB" id="A0A174PE41"/>
<accession>A0A174PE41</accession>
<keyword evidence="5" id="KW-0812">Transmembrane</keyword>
<keyword evidence="3" id="KW-0804">Transcription</keyword>
<dbReference type="Gene3D" id="1.10.10.60">
    <property type="entry name" value="Homeodomain-like"/>
    <property type="match status" value="2"/>
</dbReference>
<dbReference type="InterPro" id="IPR015943">
    <property type="entry name" value="WD40/YVTN_repeat-like_dom_sf"/>
</dbReference>
<dbReference type="InterPro" id="IPR009057">
    <property type="entry name" value="Homeodomain-like_sf"/>
</dbReference>
<protein>
    <submittedName>
        <fullName evidence="8">Helix-turn-helix domain-containing protein</fullName>
    </submittedName>
    <submittedName>
        <fullName evidence="7">Transcriptional regulator</fullName>
    </submittedName>
</protein>
<dbReference type="Gene3D" id="2.130.10.10">
    <property type="entry name" value="YVTN repeat-like/Quinoprotein amine dehydrogenase"/>
    <property type="match status" value="2"/>
</dbReference>
<proteinExistence type="predicted"/>
<evidence type="ECO:0000256" key="2">
    <source>
        <dbReference type="ARBA" id="ARBA00023015"/>
    </source>
</evidence>
<reference evidence="8" key="2">
    <citation type="submission" date="2022-08" db="EMBL/GenBank/DDBJ databases">
        <title>Genome Sequencing of Bacteroides fragilis Group Isolates with Nanopore Technology.</title>
        <authorList>
            <person name="Tisza M.J."/>
            <person name="Smith D."/>
            <person name="Dekker J.P."/>
        </authorList>
    </citation>
    <scope>NUCLEOTIDE SEQUENCE</scope>
    <source>
        <strain evidence="8">BFG-527</strain>
    </source>
</reference>
<keyword evidence="9" id="KW-1185">Reference proteome</keyword>
<dbReference type="Proteomes" id="UP001060104">
    <property type="component" value="Chromosome"/>
</dbReference>
<dbReference type="InterPro" id="IPR011123">
    <property type="entry name" value="Y_Y_Y"/>
</dbReference>